<name>A0ABY5XZP7_9BACT</name>
<dbReference type="EMBL" id="CP065938">
    <property type="protein sequence ID" value="UWX05373.1"/>
    <property type="molecule type" value="Genomic_DNA"/>
</dbReference>
<keyword evidence="5" id="KW-1185">Reference proteome</keyword>
<dbReference type="PANTHER" id="PTHR36504:SF1">
    <property type="entry name" value="LIPOPOLYSACCHARIDE EXPORT SYSTEM PROTEIN LPTA"/>
    <property type="match status" value="1"/>
</dbReference>
<organism evidence="4 5">
    <name type="scientific">Taurinivorans muris</name>
    <dbReference type="NCBI Taxonomy" id="2787751"/>
    <lineage>
        <taxon>Bacteria</taxon>
        <taxon>Pseudomonadati</taxon>
        <taxon>Thermodesulfobacteriota</taxon>
        <taxon>Desulfovibrionia</taxon>
        <taxon>Desulfovibrionales</taxon>
        <taxon>Desulfovibrionaceae</taxon>
        <taxon>Taurinivorans</taxon>
    </lineage>
</organism>
<dbReference type="PANTHER" id="PTHR36504">
    <property type="entry name" value="LIPOPOLYSACCHARIDE EXPORT SYSTEM PROTEIN LPTA"/>
    <property type="match status" value="1"/>
</dbReference>
<evidence type="ECO:0000256" key="1">
    <source>
        <dbReference type="ARBA" id="ARBA00022729"/>
    </source>
</evidence>
<protein>
    <recommendedName>
        <fullName evidence="3">Organic solvent tolerance-like N-terminal domain-containing protein</fullName>
    </recommendedName>
</protein>
<keyword evidence="1 2" id="KW-0732">Signal</keyword>
<proteinExistence type="predicted"/>
<dbReference type="InterPro" id="IPR052037">
    <property type="entry name" value="LPS_export_LptA"/>
</dbReference>
<evidence type="ECO:0000313" key="5">
    <source>
        <dbReference type="Proteomes" id="UP001058120"/>
    </source>
</evidence>
<dbReference type="Pfam" id="PF03968">
    <property type="entry name" value="LptD_N"/>
    <property type="match status" value="1"/>
</dbReference>
<dbReference type="RefSeq" id="WP_334314949.1">
    <property type="nucleotide sequence ID" value="NZ_CP065938.1"/>
</dbReference>
<dbReference type="Gene3D" id="2.60.450.10">
    <property type="entry name" value="Lipopolysaccharide (LPS) transport protein A like domain"/>
    <property type="match status" value="1"/>
</dbReference>
<reference evidence="4" key="1">
    <citation type="submission" date="2020-12" db="EMBL/GenBank/DDBJ databases">
        <title>Taurinivorans muris gen. nov., sp. nov., fundamental and realized metabolic niche of a ubiquitous sulfidogenic bacterium in the murine intestine.</title>
        <authorList>
            <person name="Ye H."/>
            <person name="Hanson B.T."/>
            <person name="Loy A."/>
        </authorList>
    </citation>
    <scope>NUCLEOTIDE SEQUENCE</scope>
    <source>
        <strain evidence="4">LT0009</strain>
    </source>
</reference>
<feature type="domain" description="Organic solvent tolerance-like N-terminal" evidence="3">
    <location>
        <begin position="32"/>
        <end position="165"/>
    </location>
</feature>
<sequence>MRKLVFVLFCFAFAALPAYAVPQLAEGDMPVKINADDMEYDINRSRVIFTGNVHVVRGAFDMVAPKMTVYLKNSEAKQEAVQIKIQPENMPLTGKVEPSTKTVDTQNKINKIEAENGVRFKFENQSGHSDSAVYEADKGLLTMIGDPVVQEGKNSIRGETILYYLYERKSEVVGSQKRRVEAIFDSKQ</sequence>
<evidence type="ECO:0000259" key="3">
    <source>
        <dbReference type="Pfam" id="PF03968"/>
    </source>
</evidence>
<feature type="signal peptide" evidence="2">
    <location>
        <begin position="1"/>
        <end position="20"/>
    </location>
</feature>
<feature type="chain" id="PRO_5045897160" description="Organic solvent tolerance-like N-terminal domain-containing protein" evidence="2">
    <location>
        <begin position="21"/>
        <end position="188"/>
    </location>
</feature>
<dbReference type="InterPro" id="IPR005653">
    <property type="entry name" value="OstA-like_N"/>
</dbReference>
<gene>
    <name evidence="4" type="ORF">JBF11_07930</name>
</gene>
<dbReference type="Proteomes" id="UP001058120">
    <property type="component" value="Chromosome"/>
</dbReference>
<evidence type="ECO:0000256" key="2">
    <source>
        <dbReference type="SAM" id="SignalP"/>
    </source>
</evidence>
<evidence type="ECO:0000313" key="4">
    <source>
        <dbReference type="EMBL" id="UWX05373.1"/>
    </source>
</evidence>
<accession>A0ABY5XZP7</accession>